<gene>
    <name evidence="2" type="ORF">PAUR_b0207</name>
</gene>
<dbReference type="Pfam" id="PF16036">
    <property type="entry name" value="Chalcone_3"/>
    <property type="match status" value="1"/>
</dbReference>
<evidence type="ECO:0000259" key="1">
    <source>
        <dbReference type="Pfam" id="PF16036"/>
    </source>
</evidence>
<dbReference type="EMBL" id="AQGV01000015">
    <property type="protein sequence ID" value="MBE0370227.1"/>
    <property type="molecule type" value="Genomic_DNA"/>
</dbReference>
<evidence type="ECO:0000313" key="3">
    <source>
        <dbReference type="Proteomes" id="UP000615755"/>
    </source>
</evidence>
<organism evidence="2 3">
    <name type="scientific">Pseudoalteromonas aurantia 208</name>
    <dbReference type="NCBI Taxonomy" id="1314867"/>
    <lineage>
        <taxon>Bacteria</taxon>
        <taxon>Pseudomonadati</taxon>
        <taxon>Pseudomonadota</taxon>
        <taxon>Gammaproteobacteria</taxon>
        <taxon>Alteromonadales</taxon>
        <taxon>Pseudoalteromonadaceae</taxon>
        <taxon>Pseudoalteromonas</taxon>
    </lineage>
</organism>
<reference evidence="2 3" key="1">
    <citation type="submission" date="2015-03" db="EMBL/GenBank/DDBJ databases">
        <title>Genome sequence of Pseudoalteromonas aurantia.</title>
        <authorList>
            <person name="Xie B.-B."/>
            <person name="Rong J.-C."/>
            <person name="Qin Q.-L."/>
            <person name="Zhang Y.-Z."/>
        </authorList>
    </citation>
    <scope>NUCLEOTIDE SEQUENCE [LARGE SCALE GENOMIC DNA]</scope>
    <source>
        <strain evidence="2 3">208</strain>
    </source>
</reference>
<comment type="caution">
    <text evidence="2">The sequence shown here is derived from an EMBL/GenBank/DDBJ whole genome shotgun (WGS) entry which is preliminary data.</text>
</comment>
<keyword evidence="3" id="KW-1185">Reference proteome</keyword>
<dbReference type="InterPro" id="IPR016087">
    <property type="entry name" value="Chalcone_isomerase"/>
</dbReference>
<dbReference type="RefSeq" id="WP_192509380.1">
    <property type="nucleotide sequence ID" value="NZ_AQGV01000015.1"/>
</dbReference>
<feature type="domain" description="Chalcone isomerase" evidence="1">
    <location>
        <begin position="40"/>
        <end position="167"/>
    </location>
</feature>
<dbReference type="Proteomes" id="UP000615755">
    <property type="component" value="Unassembled WGS sequence"/>
</dbReference>
<protein>
    <recommendedName>
        <fullName evidence="1">Chalcone isomerase domain-containing protein</fullName>
    </recommendedName>
</protein>
<proteinExistence type="predicted"/>
<evidence type="ECO:0000313" key="2">
    <source>
        <dbReference type="EMBL" id="MBE0370227.1"/>
    </source>
</evidence>
<name>A0ABR9EGW3_9GAMM</name>
<sequence>MKTIAFVIVMLMNIKLVYATPMSLFIENPKAVGSTSRMSYLFWDIYDATLYAQNGHYDAAKPFALKLNYLRDLSGHDIANRSIDEMEKQGFNNHQKLQLWRVTMQNIFPDVKNGTQLLGVRNAAGESLFYNDDQLIGQVSDTEFTTHFFAIWLNERTSEPMMRKELLALEEAP</sequence>
<accession>A0ABR9EGW3</accession>